<dbReference type="KEGG" id="dci:113471748"/>
<protein>
    <submittedName>
        <fullName evidence="2">Uncharacterized protein LOC113471748</fullName>
    </submittedName>
</protein>
<proteinExistence type="predicted"/>
<dbReference type="PaxDb" id="121845-A0A3Q0JII2"/>
<sequence length="104" mass="12172">MFSYPYNSSEDLVNLEKLHRFLNDFYSEKLHLRFHNVIFEELSPSVGNLQIDDNQSTIVPSDQLSADASEIGEDDVPIVKDSDFIKLYPSHKRYTLKRRVHDEL</sequence>
<accession>A0A3Q0JII2</accession>
<name>A0A3Q0JII2_DIACI</name>
<dbReference type="RefSeq" id="XP_026686928.1">
    <property type="nucleotide sequence ID" value="XM_026831127.1"/>
</dbReference>
<dbReference type="Proteomes" id="UP000079169">
    <property type="component" value="Unplaced"/>
</dbReference>
<dbReference type="GeneID" id="113471748"/>
<dbReference type="Gene3D" id="3.40.30.10">
    <property type="entry name" value="Glutaredoxin"/>
    <property type="match status" value="1"/>
</dbReference>
<evidence type="ECO:0000313" key="2">
    <source>
        <dbReference type="RefSeq" id="XP_026686928.1"/>
    </source>
</evidence>
<reference evidence="2" key="1">
    <citation type="submission" date="2025-08" db="UniProtKB">
        <authorList>
            <consortium name="RefSeq"/>
        </authorList>
    </citation>
    <scope>IDENTIFICATION</scope>
</reference>
<evidence type="ECO:0000313" key="1">
    <source>
        <dbReference type="Proteomes" id="UP000079169"/>
    </source>
</evidence>
<dbReference type="AlphaFoldDB" id="A0A3Q0JII2"/>
<keyword evidence="1" id="KW-1185">Reference proteome</keyword>
<organism evidence="1 2">
    <name type="scientific">Diaphorina citri</name>
    <name type="common">Asian citrus psyllid</name>
    <dbReference type="NCBI Taxonomy" id="121845"/>
    <lineage>
        <taxon>Eukaryota</taxon>
        <taxon>Metazoa</taxon>
        <taxon>Ecdysozoa</taxon>
        <taxon>Arthropoda</taxon>
        <taxon>Hexapoda</taxon>
        <taxon>Insecta</taxon>
        <taxon>Pterygota</taxon>
        <taxon>Neoptera</taxon>
        <taxon>Paraneoptera</taxon>
        <taxon>Hemiptera</taxon>
        <taxon>Sternorrhyncha</taxon>
        <taxon>Psylloidea</taxon>
        <taxon>Psyllidae</taxon>
        <taxon>Diaphorininae</taxon>
        <taxon>Diaphorina</taxon>
    </lineage>
</organism>
<gene>
    <name evidence="2" type="primary">LOC113471748</name>
</gene>